<keyword evidence="4" id="KW-0804">Transcription</keyword>
<feature type="domain" description="RNA polymerase sigma-70 region 2" evidence="5">
    <location>
        <begin position="22"/>
        <end position="88"/>
    </location>
</feature>
<dbReference type="SUPFAM" id="SSF88659">
    <property type="entry name" value="Sigma3 and sigma4 domains of RNA polymerase sigma factors"/>
    <property type="match status" value="1"/>
</dbReference>
<evidence type="ECO:0000256" key="4">
    <source>
        <dbReference type="ARBA" id="ARBA00023163"/>
    </source>
</evidence>
<dbReference type="InterPro" id="IPR007627">
    <property type="entry name" value="RNA_pol_sigma70_r2"/>
</dbReference>
<evidence type="ECO:0000256" key="3">
    <source>
        <dbReference type="ARBA" id="ARBA00023082"/>
    </source>
</evidence>
<dbReference type="Proteomes" id="UP001596241">
    <property type="component" value="Unassembled WGS sequence"/>
</dbReference>
<comment type="similarity">
    <text evidence="1">Belongs to the sigma-70 factor family. ECF subfamily.</text>
</comment>
<evidence type="ECO:0000259" key="5">
    <source>
        <dbReference type="Pfam" id="PF04542"/>
    </source>
</evidence>
<sequence>MNENSPLASPTAELPVDFTAFFQQEQKAFLKYAAQRLRDRRDAEDAVLEAGRRMYAKWERILAHPNPPAMAHTILHGVIIDFYRRAVRNSRMLTYADPPDRPDSSQVMDLGAYEALDLALEELEAAAPQQAASVRLYYLVGLSYDQIAEFLGTSKGSAKASACLGLQRLRDIMLKDSGEDE</sequence>
<dbReference type="Pfam" id="PF04542">
    <property type="entry name" value="Sigma70_r2"/>
    <property type="match status" value="1"/>
</dbReference>
<protein>
    <submittedName>
        <fullName evidence="7">RNA polymerase sigma factor</fullName>
    </submittedName>
</protein>
<dbReference type="Gene3D" id="1.10.10.10">
    <property type="entry name" value="Winged helix-like DNA-binding domain superfamily/Winged helix DNA-binding domain"/>
    <property type="match status" value="1"/>
</dbReference>
<dbReference type="InterPro" id="IPR013325">
    <property type="entry name" value="RNA_pol_sigma_r2"/>
</dbReference>
<name>A0ABW1FSH1_9ACTN</name>
<evidence type="ECO:0000256" key="1">
    <source>
        <dbReference type="ARBA" id="ARBA00010641"/>
    </source>
</evidence>
<evidence type="ECO:0000313" key="8">
    <source>
        <dbReference type="Proteomes" id="UP001596241"/>
    </source>
</evidence>
<dbReference type="InterPro" id="IPR014284">
    <property type="entry name" value="RNA_pol_sigma-70_dom"/>
</dbReference>
<evidence type="ECO:0000313" key="7">
    <source>
        <dbReference type="EMBL" id="MFC5896346.1"/>
    </source>
</evidence>
<feature type="domain" description="RNA polymerase sigma factor 70 region 4 type 2" evidence="6">
    <location>
        <begin position="115"/>
        <end position="169"/>
    </location>
</feature>
<dbReference type="PANTHER" id="PTHR43133">
    <property type="entry name" value="RNA POLYMERASE ECF-TYPE SIGMA FACTO"/>
    <property type="match status" value="1"/>
</dbReference>
<comment type="caution">
    <text evidence="7">The sequence shown here is derived from an EMBL/GenBank/DDBJ whole genome shotgun (WGS) entry which is preliminary data.</text>
</comment>
<dbReference type="InterPro" id="IPR013324">
    <property type="entry name" value="RNA_pol_sigma_r3/r4-like"/>
</dbReference>
<dbReference type="EMBL" id="JBHSPW010000014">
    <property type="protein sequence ID" value="MFC5896346.1"/>
    <property type="molecule type" value="Genomic_DNA"/>
</dbReference>
<dbReference type="RefSeq" id="WP_345076711.1">
    <property type="nucleotide sequence ID" value="NZ_BAAAWG010000001.1"/>
</dbReference>
<dbReference type="PANTHER" id="PTHR43133:SF25">
    <property type="entry name" value="RNA POLYMERASE SIGMA FACTOR RFAY-RELATED"/>
    <property type="match status" value="1"/>
</dbReference>
<evidence type="ECO:0000256" key="2">
    <source>
        <dbReference type="ARBA" id="ARBA00023015"/>
    </source>
</evidence>
<keyword evidence="3" id="KW-0731">Sigma factor</keyword>
<dbReference type="Gene3D" id="1.10.1740.10">
    <property type="match status" value="1"/>
</dbReference>
<evidence type="ECO:0000259" key="6">
    <source>
        <dbReference type="Pfam" id="PF08281"/>
    </source>
</evidence>
<dbReference type="InterPro" id="IPR039425">
    <property type="entry name" value="RNA_pol_sigma-70-like"/>
</dbReference>
<dbReference type="Pfam" id="PF08281">
    <property type="entry name" value="Sigma70_r4_2"/>
    <property type="match status" value="1"/>
</dbReference>
<dbReference type="InterPro" id="IPR013249">
    <property type="entry name" value="RNA_pol_sigma70_r4_t2"/>
</dbReference>
<dbReference type="SUPFAM" id="SSF88946">
    <property type="entry name" value="Sigma2 domain of RNA polymerase sigma factors"/>
    <property type="match status" value="1"/>
</dbReference>
<keyword evidence="8" id="KW-1185">Reference proteome</keyword>
<organism evidence="7 8">
    <name type="scientific">Streptomyces ramulosus</name>
    <dbReference type="NCBI Taxonomy" id="47762"/>
    <lineage>
        <taxon>Bacteria</taxon>
        <taxon>Bacillati</taxon>
        <taxon>Actinomycetota</taxon>
        <taxon>Actinomycetes</taxon>
        <taxon>Kitasatosporales</taxon>
        <taxon>Streptomycetaceae</taxon>
        <taxon>Streptomyces</taxon>
    </lineage>
</organism>
<accession>A0ABW1FSH1</accession>
<gene>
    <name evidence="7" type="ORF">ACFP3M_26475</name>
</gene>
<reference evidence="8" key="1">
    <citation type="journal article" date="2019" name="Int. J. Syst. Evol. Microbiol.">
        <title>The Global Catalogue of Microorganisms (GCM) 10K type strain sequencing project: providing services to taxonomists for standard genome sequencing and annotation.</title>
        <authorList>
            <consortium name="The Broad Institute Genomics Platform"/>
            <consortium name="The Broad Institute Genome Sequencing Center for Infectious Disease"/>
            <person name="Wu L."/>
            <person name="Ma J."/>
        </authorList>
    </citation>
    <scope>NUCLEOTIDE SEQUENCE [LARGE SCALE GENOMIC DNA]</scope>
    <source>
        <strain evidence="8">CGMCC 1.15809</strain>
    </source>
</reference>
<dbReference type="NCBIfam" id="TIGR02937">
    <property type="entry name" value="sigma70-ECF"/>
    <property type="match status" value="1"/>
</dbReference>
<proteinExistence type="inferred from homology"/>
<dbReference type="InterPro" id="IPR036388">
    <property type="entry name" value="WH-like_DNA-bd_sf"/>
</dbReference>
<keyword evidence="2" id="KW-0805">Transcription regulation</keyword>